<dbReference type="GeneID" id="94836771"/>
<sequence>MNYKILENPKDQLQKMWWSGGEADSIIEDGGPKDIEREKSRFYRRMLLNLENPLDEILKVYGNNTPNFDRKFLKNAEHFLSLINDDSFVEPGIQLFEYIIFGNPRNILSLKFNHLIPFLVSNLPRSFELFSFLLYHSNPQIQHILNEFEWENSVFSFIYDQNYHLYISIILKYAEIKENTFKSFFQCCSKLLYENETVTDKRIILNVMHCLANKLFEYDQMEVIKMLKIRFFQYPNNFLNDSEICQKLFEILSNMTNDDTIISIIDFIPSFCQALHSNNEDFIKSASEFAVSIVAFEQGFEILTSPQNLIQILDLAENSLFSIKSNMITLICEIIMQAHTQLIEFILSKNVLEIFFTFLEVEERENTIEILQSIEYMINYIEETDQIDYVVDKIIEYDDVLQKLALSEISSISRLVEIIQNQLRPFKML</sequence>
<dbReference type="Gene3D" id="1.25.10.10">
    <property type="entry name" value="Leucine-rich Repeat Variant"/>
    <property type="match status" value="1"/>
</dbReference>
<dbReference type="InterPro" id="IPR011989">
    <property type="entry name" value="ARM-like"/>
</dbReference>
<reference evidence="1" key="1">
    <citation type="submission" date="2016-10" db="EMBL/GenBank/DDBJ databases">
        <authorList>
            <person name="Benchimol M."/>
            <person name="Almeida L.G."/>
            <person name="Vasconcelos A.T."/>
            <person name="Perreira-Neves A."/>
            <person name="Rosa I.A."/>
            <person name="Tasca T."/>
            <person name="Bogo M.R."/>
            <person name="de Souza W."/>
        </authorList>
    </citation>
    <scope>NUCLEOTIDE SEQUENCE [LARGE SCALE GENOMIC DNA]</scope>
    <source>
        <strain evidence="1">K</strain>
    </source>
</reference>
<name>A0A1J4KI90_9EUKA</name>
<dbReference type="Proteomes" id="UP000179807">
    <property type="component" value="Unassembled WGS sequence"/>
</dbReference>
<dbReference type="InterPro" id="IPR016024">
    <property type="entry name" value="ARM-type_fold"/>
</dbReference>
<dbReference type="VEuPathDB" id="TrichDB:TRFO_21582"/>
<evidence type="ECO:0000313" key="1">
    <source>
        <dbReference type="EMBL" id="OHT09532.1"/>
    </source>
</evidence>
<protein>
    <submittedName>
        <fullName evidence="1">Uncharacterized protein</fullName>
    </submittedName>
</protein>
<keyword evidence="2" id="KW-1185">Reference proteome</keyword>
<evidence type="ECO:0000313" key="2">
    <source>
        <dbReference type="Proteomes" id="UP000179807"/>
    </source>
</evidence>
<organism evidence="1 2">
    <name type="scientific">Tritrichomonas foetus</name>
    <dbReference type="NCBI Taxonomy" id="1144522"/>
    <lineage>
        <taxon>Eukaryota</taxon>
        <taxon>Metamonada</taxon>
        <taxon>Parabasalia</taxon>
        <taxon>Tritrichomonadida</taxon>
        <taxon>Tritrichomonadidae</taxon>
        <taxon>Tritrichomonas</taxon>
    </lineage>
</organism>
<dbReference type="RefSeq" id="XP_068362668.1">
    <property type="nucleotide sequence ID" value="XM_068502067.1"/>
</dbReference>
<dbReference type="EMBL" id="MLAK01000637">
    <property type="protein sequence ID" value="OHT09532.1"/>
    <property type="molecule type" value="Genomic_DNA"/>
</dbReference>
<dbReference type="SUPFAM" id="SSF48371">
    <property type="entry name" value="ARM repeat"/>
    <property type="match status" value="1"/>
</dbReference>
<proteinExistence type="predicted"/>
<accession>A0A1J4KI90</accession>
<comment type="caution">
    <text evidence="1">The sequence shown here is derived from an EMBL/GenBank/DDBJ whole genome shotgun (WGS) entry which is preliminary data.</text>
</comment>
<dbReference type="AlphaFoldDB" id="A0A1J4KI90"/>
<gene>
    <name evidence="1" type="ORF">TRFO_21582</name>
</gene>